<dbReference type="PANTHER" id="PTHR24180">
    <property type="entry name" value="CYCLIN-DEPENDENT KINASE INHIBITOR 2C-RELATED"/>
    <property type="match status" value="1"/>
</dbReference>
<dbReference type="GeneID" id="39981176"/>
<dbReference type="AlphaFoldDB" id="A0A1X0PAB7"/>
<name>A0A1X0PAB7_9TRYP</name>
<evidence type="ECO:0008006" key="6">
    <source>
        <dbReference type="Google" id="ProtNLM"/>
    </source>
</evidence>
<keyword evidence="5" id="KW-1185">Reference proteome</keyword>
<keyword evidence="1" id="KW-0677">Repeat</keyword>
<dbReference type="OrthoDB" id="276356at2759"/>
<evidence type="ECO:0000256" key="2">
    <source>
        <dbReference type="ARBA" id="ARBA00023043"/>
    </source>
</evidence>
<sequence>MSEEVSSGSTSPGSLKVKIGQDIVKSDIIKSVNTPNINGDYNIHAAVKSKDMESLEKVLKAGANPNQGTEGNRRGYTASHMAAALNEVGMLLLLKKYGADFSQASDDGWRPLHSAAYRGNQDAMRFLLKNGCNVNCSNNMGQTPLMIACNRGRESDVHFLLLHGAVVEPFKEPVDGILHLCFHFQMSKLFEGMYEVPDRQIKVAVILAIYGASIHRQNEEGLTAFHYVRKQFPTVEKVLQILSTNGSKFKQSKTYWDYDTILSSTVDDFESIGLEIQNSIELFNSMKQLEEERIKWKKHDQNGRGFPPPLLEPNSRKCPFLRMTSSAGLAKRESSVMSISSSFMQYRTAVLMGLSFTSGVILGDLFRRFRSE</sequence>
<dbReference type="PROSITE" id="PS50088">
    <property type="entry name" value="ANK_REPEAT"/>
    <property type="match status" value="4"/>
</dbReference>
<feature type="repeat" description="ANK" evidence="3">
    <location>
        <begin position="74"/>
        <end position="106"/>
    </location>
</feature>
<dbReference type="Pfam" id="PF12796">
    <property type="entry name" value="Ank_2"/>
    <property type="match status" value="1"/>
</dbReference>
<dbReference type="Gene3D" id="1.25.40.20">
    <property type="entry name" value="Ankyrin repeat-containing domain"/>
    <property type="match status" value="1"/>
</dbReference>
<evidence type="ECO:0000256" key="3">
    <source>
        <dbReference type="PROSITE-ProRule" id="PRU00023"/>
    </source>
</evidence>
<comment type="caution">
    <text evidence="4">The sequence shown here is derived from an EMBL/GenBank/DDBJ whole genome shotgun (WGS) entry which is preliminary data.</text>
</comment>
<reference evidence="4 5" key="1">
    <citation type="submission" date="2017-03" db="EMBL/GenBank/DDBJ databases">
        <title>An alternative strategy for trypanosome survival in the mammalian bloodstream revealed through genome and transcriptome analysis of the ubiquitous bovine parasite Trypanosoma (Megatrypanum) theileri.</title>
        <authorList>
            <person name="Kelly S."/>
            <person name="Ivens A."/>
            <person name="Mott A."/>
            <person name="O'Neill E."/>
            <person name="Emms D."/>
            <person name="Macleod O."/>
            <person name="Voorheis P."/>
            <person name="Matthews J."/>
            <person name="Matthews K."/>
            <person name="Carrington M."/>
        </authorList>
    </citation>
    <scope>NUCLEOTIDE SEQUENCE [LARGE SCALE GENOMIC DNA]</scope>
    <source>
        <strain evidence="4">Edinburgh</strain>
    </source>
</reference>
<dbReference type="InterPro" id="IPR036770">
    <property type="entry name" value="Ankyrin_rpt-contain_sf"/>
</dbReference>
<dbReference type="EMBL" id="NBCO01000001">
    <property type="protein sequence ID" value="ORC93838.1"/>
    <property type="molecule type" value="Genomic_DNA"/>
</dbReference>
<dbReference type="PROSITE" id="PS50297">
    <property type="entry name" value="ANK_REP_REGION"/>
    <property type="match status" value="2"/>
</dbReference>
<evidence type="ECO:0000313" key="4">
    <source>
        <dbReference type="EMBL" id="ORC93838.1"/>
    </source>
</evidence>
<dbReference type="Proteomes" id="UP000192257">
    <property type="component" value="Unassembled WGS sequence"/>
</dbReference>
<dbReference type="VEuPathDB" id="TriTrypDB:TM35_000017150"/>
<protein>
    <recommendedName>
        <fullName evidence="6">Ankyrin</fullName>
    </recommendedName>
</protein>
<dbReference type="InterPro" id="IPR051637">
    <property type="entry name" value="Ank_repeat_dom-contain_49"/>
</dbReference>
<dbReference type="PANTHER" id="PTHR24180:SF45">
    <property type="entry name" value="POLY [ADP-RIBOSE] POLYMERASE TANKYRASE"/>
    <property type="match status" value="1"/>
</dbReference>
<evidence type="ECO:0000313" key="5">
    <source>
        <dbReference type="Proteomes" id="UP000192257"/>
    </source>
</evidence>
<proteinExistence type="predicted"/>
<dbReference type="RefSeq" id="XP_028887904.1">
    <property type="nucleotide sequence ID" value="XM_029021396.1"/>
</dbReference>
<dbReference type="SMART" id="SM00248">
    <property type="entry name" value="ANK"/>
    <property type="match status" value="5"/>
</dbReference>
<dbReference type="SUPFAM" id="SSF48403">
    <property type="entry name" value="Ankyrin repeat"/>
    <property type="match status" value="1"/>
</dbReference>
<feature type="repeat" description="ANK" evidence="3">
    <location>
        <begin position="38"/>
        <end position="70"/>
    </location>
</feature>
<organism evidence="4 5">
    <name type="scientific">Trypanosoma theileri</name>
    <dbReference type="NCBI Taxonomy" id="67003"/>
    <lineage>
        <taxon>Eukaryota</taxon>
        <taxon>Discoba</taxon>
        <taxon>Euglenozoa</taxon>
        <taxon>Kinetoplastea</taxon>
        <taxon>Metakinetoplastina</taxon>
        <taxon>Trypanosomatida</taxon>
        <taxon>Trypanosomatidae</taxon>
        <taxon>Trypanosoma</taxon>
    </lineage>
</organism>
<feature type="repeat" description="ANK" evidence="3">
    <location>
        <begin position="107"/>
        <end position="139"/>
    </location>
</feature>
<dbReference type="STRING" id="67003.A0A1X0PAB7"/>
<feature type="repeat" description="ANK" evidence="3">
    <location>
        <begin position="140"/>
        <end position="172"/>
    </location>
</feature>
<keyword evidence="2 3" id="KW-0040">ANK repeat</keyword>
<dbReference type="InterPro" id="IPR002110">
    <property type="entry name" value="Ankyrin_rpt"/>
</dbReference>
<accession>A0A1X0PAB7</accession>
<gene>
    <name evidence="4" type="ORF">TM35_000017150</name>
</gene>
<evidence type="ECO:0000256" key="1">
    <source>
        <dbReference type="ARBA" id="ARBA00022737"/>
    </source>
</evidence>